<sequence>MNAIISSDAFITGKFTSMFNRRGQDGKAHRNG</sequence>
<protein>
    <submittedName>
        <fullName evidence="1">Uncharacterized protein</fullName>
    </submittedName>
</protein>
<reference evidence="1" key="2">
    <citation type="journal article" date="2015" name="Fish Shellfish Immunol.">
        <title>Early steps in the European eel (Anguilla anguilla)-Vibrio vulnificus interaction in the gills: Role of the RtxA13 toxin.</title>
        <authorList>
            <person name="Callol A."/>
            <person name="Pajuelo D."/>
            <person name="Ebbesson L."/>
            <person name="Teles M."/>
            <person name="MacKenzie S."/>
            <person name="Amaro C."/>
        </authorList>
    </citation>
    <scope>NUCLEOTIDE SEQUENCE</scope>
</reference>
<accession>A0A0E9R5Y4</accession>
<proteinExistence type="predicted"/>
<organism evidence="1">
    <name type="scientific">Anguilla anguilla</name>
    <name type="common">European freshwater eel</name>
    <name type="synonym">Muraena anguilla</name>
    <dbReference type="NCBI Taxonomy" id="7936"/>
    <lineage>
        <taxon>Eukaryota</taxon>
        <taxon>Metazoa</taxon>
        <taxon>Chordata</taxon>
        <taxon>Craniata</taxon>
        <taxon>Vertebrata</taxon>
        <taxon>Euteleostomi</taxon>
        <taxon>Actinopterygii</taxon>
        <taxon>Neopterygii</taxon>
        <taxon>Teleostei</taxon>
        <taxon>Anguilliformes</taxon>
        <taxon>Anguillidae</taxon>
        <taxon>Anguilla</taxon>
    </lineage>
</organism>
<name>A0A0E9R5Y4_ANGAN</name>
<evidence type="ECO:0000313" key="1">
    <source>
        <dbReference type="EMBL" id="JAH23728.1"/>
    </source>
</evidence>
<dbReference type="EMBL" id="GBXM01084849">
    <property type="protein sequence ID" value="JAH23728.1"/>
    <property type="molecule type" value="Transcribed_RNA"/>
</dbReference>
<reference evidence="1" key="1">
    <citation type="submission" date="2014-11" db="EMBL/GenBank/DDBJ databases">
        <authorList>
            <person name="Amaro Gonzalez C."/>
        </authorList>
    </citation>
    <scope>NUCLEOTIDE SEQUENCE</scope>
</reference>
<dbReference type="AlphaFoldDB" id="A0A0E9R5Y4"/>